<reference evidence="2" key="1">
    <citation type="journal article" date="2019" name="bioRxiv">
        <title>The Genome of the Zebra Mussel, Dreissena polymorpha: A Resource for Invasive Species Research.</title>
        <authorList>
            <person name="McCartney M.A."/>
            <person name="Auch B."/>
            <person name="Kono T."/>
            <person name="Mallez S."/>
            <person name="Zhang Y."/>
            <person name="Obille A."/>
            <person name="Becker A."/>
            <person name="Abrahante J.E."/>
            <person name="Garbe J."/>
            <person name="Badalamenti J.P."/>
            <person name="Herman A."/>
            <person name="Mangelson H."/>
            <person name="Liachko I."/>
            <person name="Sullivan S."/>
            <person name="Sone E.D."/>
            <person name="Koren S."/>
            <person name="Silverstein K.A.T."/>
            <person name="Beckman K.B."/>
            <person name="Gohl D.M."/>
        </authorList>
    </citation>
    <scope>NUCLEOTIDE SEQUENCE</scope>
    <source>
        <strain evidence="2">Duluth1</strain>
        <tissue evidence="2">Whole animal</tissue>
    </source>
</reference>
<name>A0A9D3Z5U3_DREPO</name>
<dbReference type="AlphaFoldDB" id="A0A9D3Z5U3"/>
<protein>
    <submittedName>
        <fullName evidence="2">Uncharacterized protein</fullName>
    </submittedName>
</protein>
<dbReference type="EMBL" id="JAIWYP010000014">
    <property type="protein sequence ID" value="KAH3711231.1"/>
    <property type="molecule type" value="Genomic_DNA"/>
</dbReference>
<keyword evidence="3" id="KW-1185">Reference proteome</keyword>
<comment type="caution">
    <text evidence="2">The sequence shown here is derived from an EMBL/GenBank/DDBJ whole genome shotgun (WGS) entry which is preliminary data.</text>
</comment>
<evidence type="ECO:0000313" key="3">
    <source>
        <dbReference type="Proteomes" id="UP000828390"/>
    </source>
</evidence>
<evidence type="ECO:0000313" key="2">
    <source>
        <dbReference type="EMBL" id="KAH3711231.1"/>
    </source>
</evidence>
<reference evidence="2" key="2">
    <citation type="submission" date="2020-11" db="EMBL/GenBank/DDBJ databases">
        <authorList>
            <person name="McCartney M.A."/>
            <person name="Auch B."/>
            <person name="Kono T."/>
            <person name="Mallez S."/>
            <person name="Becker A."/>
            <person name="Gohl D.M."/>
            <person name="Silverstein K.A.T."/>
            <person name="Koren S."/>
            <person name="Bechman K.B."/>
            <person name="Herman A."/>
            <person name="Abrahante J.E."/>
            <person name="Garbe J."/>
        </authorList>
    </citation>
    <scope>NUCLEOTIDE SEQUENCE</scope>
    <source>
        <strain evidence="2">Duluth1</strain>
        <tissue evidence="2">Whole animal</tissue>
    </source>
</reference>
<sequence>MVISNYELGIIIAQCKHEDELDKILKAKNTLKLSRAYSKMLIEKSRVSLEREAIFYLTTIANRIGKDNITLRGKKRVPRHDADNRKNIWRKNDKTHIGTLPADRKLTNRD</sequence>
<feature type="region of interest" description="Disordered" evidence="1">
    <location>
        <begin position="75"/>
        <end position="110"/>
    </location>
</feature>
<evidence type="ECO:0000256" key="1">
    <source>
        <dbReference type="SAM" id="MobiDB-lite"/>
    </source>
</evidence>
<dbReference type="Proteomes" id="UP000828390">
    <property type="component" value="Unassembled WGS sequence"/>
</dbReference>
<organism evidence="2 3">
    <name type="scientific">Dreissena polymorpha</name>
    <name type="common">Zebra mussel</name>
    <name type="synonym">Mytilus polymorpha</name>
    <dbReference type="NCBI Taxonomy" id="45954"/>
    <lineage>
        <taxon>Eukaryota</taxon>
        <taxon>Metazoa</taxon>
        <taxon>Spiralia</taxon>
        <taxon>Lophotrochozoa</taxon>
        <taxon>Mollusca</taxon>
        <taxon>Bivalvia</taxon>
        <taxon>Autobranchia</taxon>
        <taxon>Heteroconchia</taxon>
        <taxon>Euheterodonta</taxon>
        <taxon>Imparidentia</taxon>
        <taxon>Neoheterodontei</taxon>
        <taxon>Myida</taxon>
        <taxon>Dreissenoidea</taxon>
        <taxon>Dreissenidae</taxon>
        <taxon>Dreissena</taxon>
    </lineage>
</organism>
<proteinExistence type="predicted"/>
<accession>A0A9D3Z5U3</accession>
<gene>
    <name evidence="2" type="ORF">DPMN_070733</name>
</gene>
<feature type="compositionally biased region" description="Basic and acidic residues" evidence="1">
    <location>
        <begin position="79"/>
        <end position="110"/>
    </location>
</feature>